<accession>A0AAQ0BW75</accession>
<evidence type="ECO:0000313" key="1">
    <source>
        <dbReference type="EMBL" id="QPQ94856.1"/>
    </source>
</evidence>
<dbReference type="GeneID" id="45693320"/>
<protein>
    <submittedName>
        <fullName evidence="1">ISKra4-like element ISBugl3 family transposase</fullName>
    </submittedName>
</protein>
<dbReference type="RefSeq" id="WP_012732726.1">
    <property type="nucleotide sequence ID" value="NZ_CP033638.1"/>
</dbReference>
<dbReference type="EMBL" id="CP065603">
    <property type="protein sequence ID" value="QPQ94856.1"/>
    <property type="molecule type" value="Genomic_DNA"/>
</dbReference>
<proteinExistence type="predicted"/>
<gene>
    <name evidence="1" type="ORF">I6H06_29315</name>
</gene>
<sequence>MSPIQWEVELRRVDGGGECQVVGLGKLRRPDASRATVSDFGISLAEARALLGVLQQAVTQQQVLAYDAAKRRCPHCGRFRRIKDWRSRVFVTALGVVHIRVPRVVACMCLPEPLDENGDIAPFRESVCPIAKFLPARITPEVSYLCARDGAQMPYRSAAKHIGELCGIPKLSHMCVRRQTIGVGQDIEDREVEAGWLAATHTSRSADRLGLAIDSTVVTGNALEETTKIEVVAGRIIRDGHCGRRFACVTLRRSLTSMLVAAALKNSGWHAGTEVDVVNDGAQGMRSLVTDVVPHVATPMLDWFHLAMKLHAVKTSLFASTFEPAPAILQRCRRLWAKIRDALWRGRAALGIELTRTLEASLAEAAPLMKPFYASTTMTAVGATLRLRAFLENNAPILVDYAKARQQGRRISTAPAESVMNHVVNRRMSKRQQMRWSVKGAHLLLQTRVSLLDGCLLGHFKLHFPHFRSPEFSTGA</sequence>
<evidence type="ECO:0000313" key="2">
    <source>
        <dbReference type="Proteomes" id="UP000594892"/>
    </source>
</evidence>
<organism evidence="1 2">
    <name type="scientific">Burkholderia glumae</name>
    <name type="common">Pseudomonas glumae</name>
    <dbReference type="NCBI Taxonomy" id="337"/>
    <lineage>
        <taxon>Bacteria</taxon>
        <taxon>Pseudomonadati</taxon>
        <taxon>Pseudomonadota</taxon>
        <taxon>Betaproteobacteria</taxon>
        <taxon>Burkholderiales</taxon>
        <taxon>Burkholderiaceae</taxon>
        <taxon>Burkholderia</taxon>
    </lineage>
</organism>
<dbReference type="Proteomes" id="UP000594892">
    <property type="component" value="Plasmid unnamed2"/>
</dbReference>
<keyword evidence="1" id="KW-0614">Plasmid</keyword>
<geneLocation type="plasmid" evidence="1 2">
    <name>unnamed2</name>
</geneLocation>
<reference evidence="1 2" key="1">
    <citation type="submission" date="2020-12" db="EMBL/GenBank/DDBJ databases">
        <title>FDA dAtabase for Regulatory Grade micrObial Sequences (FDA-ARGOS): Supporting development and validation of Infectious Disease Dx tests.</title>
        <authorList>
            <person name="Minogue T."/>
            <person name="Wolcott M."/>
            <person name="Wasieloski L."/>
            <person name="Aguilar W."/>
            <person name="Moore D."/>
            <person name="Jaissle J."/>
            <person name="Tallon L."/>
            <person name="Sadzewicz L."/>
            <person name="Zhao X."/>
            <person name="Boylan J."/>
            <person name="Ott S."/>
            <person name="Bowen H."/>
            <person name="Vavikolanu K."/>
            <person name="Mehta A."/>
            <person name="Aluvathingal J."/>
            <person name="Nadendla S."/>
            <person name="Yan Y."/>
            <person name="Sichtig H."/>
        </authorList>
    </citation>
    <scope>NUCLEOTIDE SEQUENCE [LARGE SCALE GENOMIC DNA]</scope>
    <source>
        <strain evidence="1 2">FDAARGOS_949</strain>
        <plasmid evidence="1 2">unnamed2</plasmid>
    </source>
</reference>
<name>A0AAQ0BW75_BURGL</name>
<dbReference type="NCBIfam" id="NF033572">
    <property type="entry name" value="transpos_ISKra4"/>
    <property type="match status" value="1"/>
</dbReference>
<dbReference type="AlphaFoldDB" id="A0AAQ0BW75"/>